<evidence type="ECO:0000256" key="1">
    <source>
        <dbReference type="ARBA" id="ARBA00022490"/>
    </source>
</evidence>
<evidence type="ECO:0000256" key="2">
    <source>
        <dbReference type="ARBA" id="ARBA00022763"/>
    </source>
</evidence>
<feature type="domain" description="GIY-YIG" evidence="7">
    <location>
        <begin position="11"/>
        <end position="89"/>
    </location>
</feature>
<dbReference type="GO" id="GO:0009380">
    <property type="term" value="C:excinuclease repair complex"/>
    <property type="evidence" value="ECO:0007669"/>
    <property type="project" value="TreeGrafter"/>
</dbReference>
<keyword evidence="3" id="KW-0228">DNA excision</keyword>
<dbReference type="GO" id="GO:0006289">
    <property type="term" value="P:nucleotide-excision repair"/>
    <property type="evidence" value="ECO:0007669"/>
    <property type="project" value="InterPro"/>
</dbReference>
<dbReference type="FunFam" id="3.40.1440.10:FF:000001">
    <property type="entry name" value="UvrABC system protein C"/>
    <property type="match status" value="1"/>
</dbReference>
<dbReference type="SUPFAM" id="SSF46600">
    <property type="entry name" value="C-terminal UvrC-binding domain of UvrB"/>
    <property type="match status" value="1"/>
</dbReference>
<evidence type="ECO:0000313" key="8">
    <source>
        <dbReference type="EMBL" id="SKB47486.1"/>
    </source>
</evidence>
<dbReference type="AlphaFoldDB" id="A0A1T5BJR9"/>
<dbReference type="InterPro" id="IPR036876">
    <property type="entry name" value="UVR_dom_sf"/>
</dbReference>
<dbReference type="InterPro" id="IPR050066">
    <property type="entry name" value="UvrABC_protein_C"/>
</dbReference>
<dbReference type="SMART" id="SM00465">
    <property type="entry name" value="GIYc"/>
    <property type="match status" value="1"/>
</dbReference>
<dbReference type="InterPro" id="IPR000305">
    <property type="entry name" value="GIY-YIG_endonuc"/>
</dbReference>
<dbReference type="PANTHER" id="PTHR30562:SF1">
    <property type="entry name" value="UVRABC SYSTEM PROTEIN C"/>
    <property type="match status" value="1"/>
</dbReference>
<dbReference type="PROSITE" id="PS50164">
    <property type="entry name" value="GIY_YIG"/>
    <property type="match status" value="1"/>
</dbReference>
<evidence type="ECO:0000313" key="9">
    <source>
        <dbReference type="Proteomes" id="UP000243406"/>
    </source>
</evidence>
<dbReference type="EMBL" id="FUYN01000003">
    <property type="protein sequence ID" value="SKB47486.1"/>
    <property type="molecule type" value="Genomic_DNA"/>
</dbReference>
<keyword evidence="1" id="KW-0963">Cytoplasm</keyword>
<proteinExistence type="predicted"/>
<keyword evidence="5" id="KW-0234">DNA repair</keyword>
<keyword evidence="9" id="KW-1185">Reference proteome</keyword>
<evidence type="ECO:0000256" key="3">
    <source>
        <dbReference type="ARBA" id="ARBA00022769"/>
    </source>
</evidence>
<dbReference type="InterPro" id="IPR035901">
    <property type="entry name" value="GIY-YIG_endonuc_sf"/>
</dbReference>
<evidence type="ECO:0000256" key="5">
    <source>
        <dbReference type="ARBA" id="ARBA00023204"/>
    </source>
</evidence>
<name>A0A1T5BJR9_9FIRM</name>
<dbReference type="InterPro" id="IPR047296">
    <property type="entry name" value="GIY-YIG_UvrC_Cho"/>
</dbReference>
<dbReference type="PROSITE" id="PS50151">
    <property type="entry name" value="UVR"/>
    <property type="match status" value="1"/>
</dbReference>
<dbReference type="GO" id="GO:0004518">
    <property type="term" value="F:nuclease activity"/>
    <property type="evidence" value="ECO:0007669"/>
    <property type="project" value="UniProtKB-KW"/>
</dbReference>
<accession>A0A1T5BJR9</accession>
<dbReference type="Proteomes" id="UP000243406">
    <property type="component" value="Unassembled WGS sequence"/>
</dbReference>
<evidence type="ECO:0000256" key="4">
    <source>
        <dbReference type="ARBA" id="ARBA00022881"/>
    </source>
</evidence>
<organism evidence="8 9">
    <name type="scientific">Acetoanaerobium noterae</name>
    <dbReference type="NCBI Taxonomy" id="745369"/>
    <lineage>
        <taxon>Bacteria</taxon>
        <taxon>Bacillati</taxon>
        <taxon>Bacillota</taxon>
        <taxon>Clostridia</taxon>
        <taxon>Peptostreptococcales</taxon>
        <taxon>Filifactoraceae</taxon>
        <taxon>Acetoanaerobium</taxon>
    </lineage>
</organism>
<dbReference type="Gene3D" id="3.40.1440.10">
    <property type="entry name" value="GIY-YIG endonuclease"/>
    <property type="match status" value="1"/>
</dbReference>
<dbReference type="PANTHER" id="PTHR30562">
    <property type="entry name" value="UVRC/OXIDOREDUCTASE"/>
    <property type="match status" value="1"/>
</dbReference>
<dbReference type="RefSeq" id="WP_330395752.1">
    <property type="nucleotide sequence ID" value="NZ_FUYN01000003.1"/>
</dbReference>
<keyword evidence="2" id="KW-0227">DNA damage</keyword>
<evidence type="ECO:0000259" key="6">
    <source>
        <dbReference type="PROSITE" id="PS50151"/>
    </source>
</evidence>
<protein>
    <submittedName>
        <fullName evidence="8">Excinuclease ABC subunit C</fullName>
    </submittedName>
</protein>
<sequence>MLSNKLKNLPQSPGVYLMKDKNDGVVYIGKSKNLKARVRSYFTKGEKPEKIIRMVHNLKDVDWIITDTHMEAQILECALIKKLKPIYNVQFKNHQNYFYLNVGTDSRKKPLLIYSEKQPFDSYGAYRGRSFVNQLLKQLENIYPITKDSGRYIFDYNVFPIKMNDKEFLENRASLIEILGNEKANANFISVVRKKMIEASKNHRFETAKEFRDIISGLEYLYNNNLKSNYRTMKKAVVVGEQIDRGIKLFYIVSGLIILKRTYDDLTDEDIIKFKAEGKALAKIRASFTDEKRSLDFRKIVSLELQDLASKGTVFLEYK</sequence>
<feature type="domain" description="UVR" evidence="6">
    <location>
        <begin position="186"/>
        <end position="221"/>
    </location>
</feature>
<dbReference type="Pfam" id="PF02151">
    <property type="entry name" value="UVR"/>
    <property type="match status" value="1"/>
</dbReference>
<gene>
    <name evidence="8" type="ORF">SAMN02745120_1673</name>
</gene>
<evidence type="ECO:0000259" key="7">
    <source>
        <dbReference type="PROSITE" id="PS50164"/>
    </source>
</evidence>
<dbReference type="InterPro" id="IPR001943">
    <property type="entry name" value="UVR_dom"/>
</dbReference>
<keyword evidence="4" id="KW-0267">Excision nuclease</keyword>
<dbReference type="CDD" id="cd10434">
    <property type="entry name" value="GIY-YIG_UvrC_Cho"/>
    <property type="match status" value="1"/>
</dbReference>
<dbReference type="SUPFAM" id="SSF82771">
    <property type="entry name" value="GIY-YIG endonuclease"/>
    <property type="match status" value="1"/>
</dbReference>
<reference evidence="9" key="1">
    <citation type="submission" date="2017-02" db="EMBL/GenBank/DDBJ databases">
        <authorList>
            <person name="Varghese N."/>
            <person name="Submissions S."/>
        </authorList>
    </citation>
    <scope>NUCLEOTIDE SEQUENCE [LARGE SCALE GENOMIC DNA]</scope>
    <source>
        <strain evidence="9">ATCC 35199</strain>
    </source>
</reference>
<dbReference type="Pfam" id="PF01541">
    <property type="entry name" value="GIY-YIG"/>
    <property type="match status" value="1"/>
</dbReference>